<sequence>MKDKKVLVKQWEAQISNSLSQAPLILCKITEPLGVGKTSKTIQSNLCLIPTLSPAQSTECNTQGWGLQTILSTHSNSLHEKILPDVPTERSLVQLEAISSHPITFSLGAEPDQAIGPLNILQSSYVETKQRSFQFLLLLAANP</sequence>
<accession>A0A8K1LGV9</accession>
<name>A0A8K1LGV9_9PASS</name>
<evidence type="ECO:0000313" key="1">
    <source>
        <dbReference type="EMBL" id="TRZ13188.1"/>
    </source>
</evidence>
<dbReference type="Proteomes" id="UP000796761">
    <property type="component" value="Unassembled WGS sequence"/>
</dbReference>
<gene>
    <name evidence="1" type="ORF">HGM15179_013916</name>
</gene>
<reference evidence="1" key="1">
    <citation type="submission" date="2019-04" db="EMBL/GenBank/DDBJ databases">
        <title>Genome assembly of Zosterops borbonicus 15179.</title>
        <authorList>
            <person name="Leroy T."/>
            <person name="Anselmetti Y."/>
            <person name="Tilak M.-K."/>
            <person name="Nabholz B."/>
        </authorList>
    </citation>
    <scope>NUCLEOTIDE SEQUENCE</scope>
    <source>
        <strain evidence="1">HGM_15179</strain>
        <tissue evidence="1">Muscle</tissue>
    </source>
</reference>
<dbReference type="EMBL" id="SWJQ01000531">
    <property type="protein sequence ID" value="TRZ13188.1"/>
    <property type="molecule type" value="Genomic_DNA"/>
</dbReference>
<comment type="caution">
    <text evidence="1">The sequence shown here is derived from an EMBL/GenBank/DDBJ whole genome shotgun (WGS) entry which is preliminary data.</text>
</comment>
<keyword evidence="2" id="KW-1185">Reference proteome</keyword>
<dbReference type="AlphaFoldDB" id="A0A8K1LGV9"/>
<protein>
    <submittedName>
        <fullName evidence="1">Uncharacterized protein</fullName>
    </submittedName>
</protein>
<evidence type="ECO:0000313" key="2">
    <source>
        <dbReference type="Proteomes" id="UP000796761"/>
    </source>
</evidence>
<organism evidence="1 2">
    <name type="scientific">Zosterops borbonicus</name>
    <dbReference type="NCBI Taxonomy" id="364589"/>
    <lineage>
        <taxon>Eukaryota</taxon>
        <taxon>Metazoa</taxon>
        <taxon>Chordata</taxon>
        <taxon>Craniata</taxon>
        <taxon>Vertebrata</taxon>
        <taxon>Euteleostomi</taxon>
        <taxon>Archelosauria</taxon>
        <taxon>Archosauria</taxon>
        <taxon>Dinosauria</taxon>
        <taxon>Saurischia</taxon>
        <taxon>Theropoda</taxon>
        <taxon>Coelurosauria</taxon>
        <taxon>Aves</taxon>
        <taxon>Neognathae</taxon>
        <taxon>Neoaves</taxon>
        <taxon>Telluraves</taxon>
        <taxon>Australaves</taxon>
        <taxon>Passeriformes</taxon>
        <taxon>Sylvioidea</taxon>
        <taxon>Zosteropidae</taxon>
        <taxon>Zosterops</taxon>
    </lineage>
</organism>
<proteinExistence type="predicted"/>